<comment type="caution">
    <text evidence="3">The sequence shown here is derived from an EMBL/GenBank/DDBJ whole genome shotgun (WGS) entry which is preliminary data.</text>
</comment>
<keyword evidence="4" id="KW-1185">Reference proteome</keyword>
<reference evidence="3 4" key="1">
    <citation type="submission" date="2024-08" db="EMBL/GenBank/DDBJ databases">
        <title>Tateyamaria sp. nov., isolated from marine algae.</title>
        <authorList>
            <person name="Choi B.J."/>
            <person name="Kim J.M."/>
            <person name="Lee J.K."/>
            <person name="Choi D.G."/>
            <person name="Bayburt H."/>
            <person name="Baek J.H."/>
            <person name="Han D.M."/>
            <person name="Jeon C.O."/>
        </authorList>
    </citation>
    <scope>NUCLEOTIDE SEQUENCE [LARGE SCALE GENOMIC DNA]</scope>
    <source>
        <strain evidence="3 4">KMU-156</strain>
    </source>
</reference>
<keyword evidence="1" id="KW-0812">Transmembrane</keyword>
<dbReference type="EMBL" id="JBHDIY010000002">
    <property type="protein sequence ID" value="MFL4469579.1"/>
    <property type="molecule type" value="Genomic_DNA"/>
</dbReference>
<evidence type="ECO:0000313" key="3">
    <source>
        <dbReference type="EMBL" id="MFL4469579.1"/>
    </source>
</evidence>
<accession>A0ABW8UU42</accession>
<evidence type="ECO:0000259" key="2">
    <source>
        <dbReference type="Pfam" id="PF00561"/>
    </source>
</evidence>
<protein>
    <submittedName>
        <fullName evidence="3">Alpha/beta fold hydrolase</fullName>
    </submittedName>
</protein>
<organism evidence="3 4">
    <name type="scientific">Tateyamaria armeniaca</name>
    <dbReference type="NCBI Taxonomy" id="2518930"/>
    <lineage>
        <taxon>Bacteria</taxon>
        <taxon>Pseudomonadati</taxon>
        <taxon>Pseudomonadota</taxon>
        <taxon>Alphaproteobacteria</taxon>
        <taxon>Rhodobacterales</taxon>
        <taxon>Roseobacteraceae</taxon>
        <taxon>Tateyamaria</taxon>
    </lineage>
</organism>
<name>A0ABW8UU42_9RHOB</name>
<dbReference type="PRINTS" id="PR00111">
    <property type="entry name" value="ABHYDROLASE"/>
</dbReference>
<keyword evidence="1" id="KW-1133">Transmembrane helix</keyword>
<proteinExistence type="predicted"/>
<dbReference type="Pfam" id="PF00561">
    <property type="entry name" value="Abhydrolase_1"/>
    <property type="match status" value="1"/>
</dbReference>
<keyword evidence="1" id="KW-0472">Membrane</keyword>
<gene>
    <name evidence="3" type="ORF">ACERZ8_06745</name>
</gene>
<dbReference type="InterPro" id="IPR000073">
    <property type="entry name" value="AB_hydrolase_1"/>
</dbReference>
<dbReference type="RefSeq" id="WP_407591442.1">
    <property type="nucleotide sequence ID" value="NZ_JBHDIY010000002.1"/>
</dbReference>
<dbReference type="PANTHER" id="PTHR43194">
    <property type="entry name" value="HYDROLASE ALPHA/BETA FOLD FAMILY"/>
    <property type="match status" value="1"/>
</dbReference>
<evidence type="ECO:0000256" key="1">
    <source>
        <dbReference type="SAM" id="Phobius"/>
    </source>
</evidence>
<dbReference type="Proteomes" id="UP001627408">
    <property type="component" value="Unassembled WGS sequence"/>
</dbReference>
<dbReference type="InterPro" id="IPR050228">
    <property type="entry name" value="Carboxylesterase_BioH"/>
</dbReference>
<evidence type="ECO:0000313" key="4">
    <source>
        <dbReference type="Proteomes" id="UP001627408"/>
    </source>
</evidence>
<dbReference type="PANTHER" id="PTHR43194:SF2">
    <property type="entry name" value="PEROXISOMAL MEMBRANE PROTEIN LPX1"/>
    <property type="match status" value="1"/>
</dbReference>
<sequence>MARPVMWAVIILLGVLAIPLTIEWMRNPISDKQRREAPGKFALLSQGTTHYAWLGPERGPVAVCIHGLTTSSYVWRGMAKGLALMGFRVLIYDHYGRGLSDTVRGKQDAAFFLRQLTDLLDHERIDEPVSVLGYSMGGAVATHFAASQPDRIKRLILLASAGMQDISGPRVRVLRDWPVIGDWLFLLLYPFTLRKGLEAEAGLPGSAENINAMQRAETDRRGYFPAVLSSFRGVLRHTTQEQHRAIAAAGIPVLSIWAEADALIPLSAKDKLAEWNPQARQSVIAGAGHGVTYTHTDEVLEAIRAWGS</sequence>
<keyword evidence="3" id="KW-0378">Hydrolase</keyword>
<dbReference type="InterPro" id="IPR029058">
    <property type="entry name" value="AB_hydrolase_fold"/>
</dbReference>
<feature type="transmembrane region" description="Helical" evidence="1">
    <location>
        <begin position="6"/>
        <end position="25"/>
    </location>
</feature>
<dbReference type="GO" id="GO:0016787">
    <property type="term" value="F:hydrolase activity"/>
    <property type="evidence" value="ECO:0007669"/>
    <property type="project" value="UniProtKB-KW"/>
</dbReference>
<dbReference type="SUPFAM" id="SSF53474">
    <property type="entry name" value="alpha/beta-Hydrolases"/>
    <property type="match status" value="1"/>
</dbReference>
<feature type="domain" description="AB hydrolase-1" evidence="2">
    <location>
        <begin position="63"/>
        <end position="294"/>
    </location>
</feature>
<dbReference type="PRINTS" id="PR00412">
    <property type="entry name" value="EPOXHYDRLASE"/>
</dbReference>
<dbReference type="InterPro" id="IPR000639">
    <property type="entry name" value="Epox_hydrolase-like"/>
</dbReference>
<dbReference type="Gene3D" id="3.40.50.1820">
    <property type="entry name" value="alpha/beta hydrolase"/>
    <property type="match status" value="1"/>
</dbReference>